<dbReference type="InterPro" id="IPR001357">
    <property type="entry name" value="BRCT_dom"/>
</dbReference>
<keyword evidence="15" id="KW-1185">Reference proteome</keyword>
<dbReference type="CDD" id="cd00114">
    <property type="entry name" value="LIGANc"/>
    <property type="match status" value="1"/>
</dbReference>
<feature type="binding site" evidence="11">
    <location>
        <begin position="93"/>
        <end position="94"/>
    </location>
    <ligand>
        <name>NAD(+)</name>
        <dbReference type="ChEBI" id="CHEBI:57540"/>
    </ligand>
</feature>
<comment type="cofactor">
    <cofactor evidence="11">
        <name>Mg(2+)</name>
        <dbReference type="ChEBI" id="CHEBI:18420"/>
    </cofactor>
    <cofactor evidence="11">
        <name>Mn(2+)</name>
        <dbReference type="ChEBI" id="CHEBI:29035"/>
    </cofactor>
</comment>
<dbReference type="InterPro" id="IPR018239">
    <property type="entry name" value="DNA_ligase_AS"/>
</dbReference>
<dbReference type="SMART" id="SM00292">
    <property type="entry name" value="BRCT"/>
    <property type="match status" value="1"/>
</dbReference>
<gene>
    <name evidence="11 14" type="primary">ligA</name>
    <name evidence="14" type="ORF">J3998_03305</name>
</gene>
<dbReference type="InterPro" id="IPR041663">
    <property type="entry name" value="DisA/LigA_HHH"/>
</dbReference>
<comment type="function">
    <text evidence="1 11">DNA ligase that catalyzes the formation of phosphodiester linkages between 5'-phosphoryl and 3'-hydroxyl groups in double-stranded DNA using NAD as a coenzyme and as the energy source for the reaction. It is essential for DNA replication and repair of damaged DNA.</text>
</comment>
<dbReference type="InterPro" id="IPR036420">
    <property type="entry name" value="BRCT_dom_sf"/>
</dbReference>
<evidence type="ECO:0000256" key="6">
    <source>
        <dbReference type="ARBA" id="ARBA00022833"/>
    </source>
</evidence>
<evidence type="ECO:0000313" key="15">
    <source>
        <dbReference type="Proteomes" id="UP000664835"/>
    </source>
</evidence>
<comment type="catalytic activity">
    <reaction evidence="10 11 12">
        <text>NAD(+) + (deoxyribonucleotide)n-3'-hydroxyl + 5'-phospho-(deoxyribonucleotide)m = (deoxyribonucleotide)n+m + AMP + beta-nicotinamide D-nucleotide.</text>
        <dbReference type="EC" id="6.5.1.2"/>
    </reaction>
</comment>
<comment type="caution">
    <text evidence="14">The sequence shown here is derived from an EMBL/GenBank/DDBJ whole genome shotgun (WGS) entry which is preliminary data.</text>
</comment>
<dbReference type="EMBL" id="JAGETV010000004">
    <property type="protein sequence ID" value="MBO1926593.1"/>
    <property type="molecule type" value="Genomic_DNA"/>
</dbReference>
<keyword evidence="6 11" id="KW-0862">Zinc</keyword>
<evidence type="ECO:0000256" key="1">
    <source>
        <dbReference type="ARBA" id="ARBA00004067"/>
    </source>
</evidence>
<sequence>MSNSTSFEVPQSFSNAQQQHQQLCNQIQFHNRQYYLLDDPQISDSEYDLLYRQLLAIEDIHPQLVTEQSPSQRVGGEPIKAFTSVKHAVPMFSLDNAFNQQDLVDFQRRIHDRLKQTDAIEFIAEPKMDGLAINIRYEQGNLVQATTRGDGISGEDVTHNIRTMHSVPLKLNSPDIPEILEVRGEVFITKKDFDFINQKQLANGDKAFANPRNAAAGTLRQLDPRITAKRRLSLYLYGWGEISADWQQPDTYLQTLQQFAEWGLPTNPETKAVIGAQGMDDYYQQLLARREALNYEIDGIVYKVNRIDWHAPLGFTAKFPRWAIARKFPAQEKWTDLLGIEIQVGRTGALTPVARLEPVEVGGVVVSNATLHNQDEIERKDVRVGDKVIVRRAGDVIPEIVGPVLSFRKSDLPKFVMPCRCPECGSEVIKDGDKAVYRCSGGLFCPAQRKRALHHFVSRKAMDIVGLGDKLIDQLCDLDLVKHPDNLYQLDVATLAGLERMAQKSAQKVVDAIEISKNTTLSRFIYALGIPEVGEVTAKNLANHFLTLEAIMQADTEALLSVDDVGEIVANQLQHFFAQPHNREVIKGLLDAGIHWPEITHPANTQPTTNSPFTGKVVVLTGTLHQGSRSEAKEKLEAVGAKVTGSISAKTDYLIAGEKAGSKLSKAEKLGVSILDEEQFMQMMETEHG</sequence>
<dbReference type="Proteomes" id="UP000664835">
    <property type="component" value="Unassembled WGS sequence"/>
</dbReference>
<dbReference type="InterPro" id="IPR013840">
    <property type="entry name" value="DNAligase_N"/>
</dbReference>
<dbReference type="InterPro" id="IPR003583">
    <property type="entry name" value="Hlx-hairpin-Hlx_DNA-bd_motif"/>
</dbReference>
<dbReference type="Pfam" id="PF03120">
    <property type="entry name" value="OB_DNA_ligase"/>
    <property type="match status" value="1"/>
</dbReference>
<dbReference type="PIRSF" id="PIRSF001604">
    <property type="entry name" value="LigA"/>
    <property type="match status" value="1"/>
</dbReference>
<feature type="binding site" evidence="11">
    <location>
        <begin position="44"/>
        <end position="48"/>
    </location>
    <ligand>
        <name>NAD(+)</name>
        <dbReference type="ChEBI" id="CHEBI:57540"/>
    </ligand>
</feature>
<evidence type="ECO:0000313" key="14">
    <source>
        <dbReference type="EMBL" id="MBO1926593.1"/>
    </source>
</evidence>
<name>A0ABS3Q2N7_9GAMM</name>
<keyword evidence="7 11" id="KW-0460">Magnesium</keyword>
<dbReference type="HAMAP" id="MF_01588">
    <property type="entry name" value="DNA_ligase_A"/>
    <property type="match status" value="1"/>
</dbReference>
<keyword evidence="11" id="KW-0464">Manganese</keyword>
<dbReference type="InterPro" id="IPR013839">
    <property type="entry name" value="DNAligase_adenylation"/>
</dbReference>
<dbReference type="InterPro" id="IPR010994">
    <property type="entry name" value="RuvA_2-like"/>
</dbReference>
<dbReference type="Pfam" id="PF12826">
    <property type="entry name" value="HHH_2"/>
    <property type="match status" value="1"/>
</dbReference>
<feature type="binding site" evidence="11">
    <location>
        <position position="445"/>
    </location>
    <ligand>
        <name>Zn(2+)</name>
        <dbReference type="ChEBI" id="CHEBI:29105"/>
    </ligand>
</feature>
<comment type="similarity">
    <text evidence="11">Belongs to the NAD-dependent DNA ligase family. LigA subfamily.</text>
</comment>
<dbReference type="PANTHER" id="PTHR23389:SF9">
    <property type="entry name" value="DNA LIGASE"/>
    <property type="match status" value="1"/>
</dbReference>
<evidence type="ECO:0000256" key="11">
    <source>
        <dbReference type="HAMAP-Rule" id="MF_01588"/>
    </source>
</evidence>
<dbReference type="Gene3D" id="6.20.10.30">
    <property type="match status" value="1"/>
</dbReference>
<protein>
    <recommendedName>
        <fullName evidence="11 12">DNA ligase</fullName>
        <ecNumber evidence="11 12">6.5.1.2</ecNumber>
    </recommendedName>
    <alternativeName>
        <fullName evidence="11">Polydeoxyribonucleotide synthase [NAD(+)]</fullName>
    </alternativeName>
</protein>
<feature type="domain" description="BRCT" evidence="13">
    <location>
        <begin position="608"/>
        <end position="689"/>
    </location>
</feature>
<accession>A0ABS3Q2N7</accession>
<dbReference type="PROSITE" id="PS01055">
    <property type="entry name" value="DNA_LIGASE_N1"/>
    <property type="match status" value="1"/>
</dbReference>
<keyword evidence="5 11" id="KW-0227">DNA damage</keyword>
<evidence type="ECO:0000256" key="7">
    <source>
        <dbReference type="ARBA" id="ARBA00022842"/>
    </source>
</evidence>
<dbReference type="SMART" id="SM00532">
    <property type="entry name" value="LIGANc"/>
    <property type="match status" value="1"/>
</dbReference>
<dbReference type="InterPro" id="IPR004150">
    <property type="entry name" value="NAD_DNA_ligase_OB"/>
</dbReference>
<dbReference type="Gene3D" id="2.40.50.140">
    <property type="entry name" value="Nucleic acid-binding proteins"/>
    <property type="match status" value="1"/>
</dbReference>
<comment type="caution">
    <text evidence="11">Lacks conserved residue(s) required for the propagation of feature annotation.</text>
</comment>
<evidence type="ECO:0000256" key="3">
    <source>
        <dbReference type="ARBA" id="ARBA00022705"/>
    </source>
</evidence>
<dbReference type="Pfam" id="PF00533">
    <property type="entry name" value="BRCT"/>
    <property type="match status" value="1"/>
</dbReference>
<evidence type="ECO:0000256" key="9">
    <source>
        <dbReference type="ARBA" id="ARBA00023204"/>
    </source>
</evidence>
<reference evidence="14 15" key="1">
    <citation type="submission" date="2021-03" db="EMBL/GenBank/DDBJ databases">
        <title>Thiomicrorhabdus sp.nov.,novel sulfur-oxidizing bacteria isolated from coastal sediment.</title>
        <authorList>
            <person name="Liu X."/>
        </authorList>
    </citation>
    <scope>NUCLEOTIDE SEQUENCE [LARGE SCALE GENOMIC DNA]</scope>
    <source>
        <strain evidence="14 15">6S2-11</strain>
    </source>
</reference>
<dbReference type="InterPro" id="IPR012340">
    <property type="entry name" value="NA-bd_OB-fold"/>
</dbReference>
<evidence type="ECO:0000256" key="10">
    <source>
        <dbReference type="ARBA" id="ARBA00034005"/>
    </source>
</evidence>
<feature type="binding site" evidence="11">
    <location>
        <position position="327"/>
    </location>
    <ligand>
        <name>NAD(+)</name>
        <dbReference type="ChEBI" id="CHEBI:57540"/>
    </ligand>
</feature>
<dbReference type="InterPro" id="IPR004149">
    <property type="entry name" value="Znf_DNAligase_C4"/>
</dbReference>
<dbReference type="PROSITE" id="PS50172">
    <property type="entry name" value="BRCT"/>
    <property type="match status" value="1"/>
</dbReference>
<feature type="binding site" evidence="11">
    <location>
        <position position="125"/>
    </location>
    <ligand>
        <name>NAD(+)</name>
        <dbReference type="ChEBI" id="CHEBI:57540"/>
    </ligand>
</feature>
<evidence type="ECO:0000256" key="8">
    <source>
        <dbReference type="ARBA" id="ARBA00023027"/>
    </source>
</evidence>
<dbReference type="Gene3D" id="3.40.50.10190">
    <property type="entry name" value="BRCT domain"/>
    <property type="match status" value="1"/>
</dbReference>
<keyword evidence="3 11" id="KW-0235">DNA replication</keyword>
<dbReference type="CDD" id="cd17748">
    <property type="entry name" value="BRCT_DNA_ligase_like"/>
    <property type="match status" value="1"/>
</dbReference>
<dbReference type="Gene3D" id="1.10.150.20">
    <property type="entry name" value="5' to 3' exonuclease, C-terminal subdomain"/>
    <property type="match status" value="2"/>
</dbReference>
<dbReference type="NCBIfam" id="NF005932">
    <property type="entry name" value="PRK07956.1"/>
    <property type="match status" value="1"/>
</dbReference>
<dbReference type="Pfam" id="PF03119">
    <property type="entry name" value="DNA_ligase_ZBD"/>
    <property type="match status" value="1"/>
</dbReference>
<evidence type="ECO:0000256" key="4">
    <source>
        <dbReference type="ARBA" id="ARBA00022723"/>
    </source>
</evidence>
<dbReference type="PROSITE" id="PS01056">
    <property type="entry name" value="DNA_LIGASE_N2"/>
    <property type="match status" value="1"/>
</dbReference>
<dbReference type="InterPro" id="IPR033136">
    <property type="entry name" value="DNA_ligase_CS"/>
</dbReference>
<keyword evidence="4 11" id="KW-0479">Metal-binding</keyword>
<feature type="binding site" evidence="11">
    <location>
        <position position="185"/>
    </location>
    <ligand>
        <name>NAD(+)</name>
        <dbReference type="ChEBI" id="CHEBI:57540"/>
    </ligand>
</feature>
<evidence type="ECO:0000256" key="2">
    <source>
        <dbReference type="ARBA" id="ARBA00022598"/>
    </source>
</evidence>
<organism evidence="14 15">
    <name type="scientific">Thiomicrorhabdus marina</name>
    <dbReference type="NCBI Taxonomy" id="2818442"/>
    <lineage>
        <taxon>Bacteria</taxon>
        <taxon>Pseudomonadati</taxon>
        <taxon>Pseudomonadota</taxon>
        <taxon>Gammaproteobacteria</taxon>
        <taxon>Thiotrichales</taxon>
        <taxon>Piscirickettsiaceae</taxon>
        <taxon>Thiomicrorhabdus</taxon>
    </lineage>
</organism>
<keyword evidence="9 11" id="KW-0234">DNA repair</keyword>
<keyword evidence="8 11" id="KW-0520">NAD</keyword>
<dbReference type="SUPFAM" id="SSF52113">
    <property type="entry name" value="BRCT domain"/>
    <property type="match status" value="1"/>
</dbReference>
<dbReference type="SMART" id="SM00278">
    <property type="entry name" value="HhH1"/>
    <property type="match status" value="3"/>
</dbReference>
<feature type="active site" description="N6-AMP-lysine intermediate" evidence="11">
    <location>
        <position position="127"/>
    </location>
</feature>
<dbReference type="Pfam" id="PF01653">
    <property type="entry name" value="DNA_ligase_aden"/>
    <property type="match status" value="1"/>
</dbReference>
<dbReference type="PANTHER" id="PTHR23389">
    <property type="entry name" value="CHROMOSOME TRANSMISSION FIDELITY FACTOR 18"/>
    <property type="match status" value="1"/>
</dbReference>
<feature type="binding site" evidence="11">
    <location>
        <position position="421"/>
    </location>
    <ligand>
        <name>Zn(2+)</name>
        <dbReference type="ChEBI" id="CHEBI:29105"/>
    </ligand>
</feature>
<dbReference type="SUPFAM" id="SSF47781">
    <property type="entry name" value="RuvA domain 2-like"/>
    <property type="match status" value="1"/>
</dbReference>
<proteinExistence type="inferred from homology"/>
<dbReference type="GO" id="GO:0003911">
    <property type="term" value="F:DNA ligase (NAD+) activity"/>
    <property type="evidence" value="ECO:0007669"/>
    <property type="project" value="UniProtKB-EC"/>
</dbReference>
<dbReference type="Gene3D" id="3.30.470.30">
    <property type="entry name" value="DNA ligase/mRNA capping enzyme"/>
    <property type="match status" value="1"/>
</dbReference>
<feature type="binding site" evidence="11">
    <location>
        <position position="303"/>
    </location>
    <ligand>
        <name>NAD(+)</name>
        <dbReference type="ChEBI" id="CHEBI:57540"/>
    </ligand>
</feature>
<dbReference type="RefSeq" id="WP_208147912.1">
    <property type="nucleotide sequence ID" value="NZ_JAGETV010000004.1"/>
</dbReference>
<feature type="binding site" evidence="11">
    <location>
        <position position="424"/>
    </location>
    <ligand>
        <name>Zn(2+)</name>
        <dbReference type="ChEBI" id="CHEBI:29105"/>
    </ligand>
</feature>
<dbReference type="InterPro" id="IPR001679">
    <property type="entry name" value="DNA_ligase"/>
</dbReference>
<evidence type="ECO:0000259" key="13">
    <source>
        <dbReference type="PROSITE" id="PS50172"/>
    </source>
</evidence>
<dbReference type="SUPFAM" id="SSF50249">
    <property type="entry name" value="Nucleic acid-binding proteins"/>
    <property type="match status" value="1"/>
</dbReference>
<dbReference type="NCBIfam" id="TIGR00575">
    <property type="entry name" value="dnlj"/>
    <property type="match status" value="1"/>
</dbReference>
<evidence type="ECO:0000256" key="5">
    <source>
        <dbReference type="ARBA" id="ARBA00022763"/>
    </source>
</evidence>
<feature type="binding site" evidence="11">
    <location>
        <position position="148"/>
    </location>
    <ligand>
        <name>NAD(+)</name>
        <dbReference type="ChEBI" id="CHEBI:57540"/>
    </ligand>
</feature>
<dbReference type="EC" id="6.5.1.2" evidence="11 12"/>
<evidence type="ECO:0000256" key="12">
    <source>
        <dbReference type="RuleBase" id="RU000618"/>
    </source>
</evidence>
<dbReference type="Gene3D" id="1.10.287.610">
    <property type="entry name" value="Helix hairpin bin"/>
    <property type="match status" value="1"/>
</dbReference>
<dbReference type="SUPFAM" id="SSF56091">
    <property type="entry name" value="DNA ligase/mRNA capping enzyme, catalytic domain"/>
    <property type="match status" value="1"/>
</dbReference>
<keyword evidence="2 11" id="KW-0436">Ligase</keyword>